<dbReference type="AlphaFoldDB" id="A0A9Q1K9R4"/>
<proteinExistence type="predicted"/>
<comment type="caution">
    <text evidence="2">The sequence shown here is derived from an EMBL/GenBank/DDBJ whole genome shotgun (WGS) entry which is preliminary data.</text>
</comment>
<keyword evidence="3" id="KW-1185">Reference proteome</keyword>
<dbReference type="OrthoDB" id="1001935at2759"/>
<dbReference type="Proteomes" id="UP001153076">
    <property type="component" value="Unassembled WGS sequence"/>
</dbReference>
<sequence length="254" mass="28586">MNLNIPAMAAKLRKRKQAIVEDDEEEDNEGEIRDYYYSDSDDDVGQLRGDMDAKAISDTALKNYLGVIYALKECLPDCLRRVCVVHLERNLKRKFPSPELKILLWKAANTYNIWDNKEALHQLQEASSAAYAWLTKEPKEHWGRPGPIAKDRVRGPEEGIKKLTRSRTVRCSTCNGLHHNVATCTGQGNQPSTRVRKKAAPFDRTRQKCRGRLRKQPPLTTVSQSSSSHPSLAQPCSSQPSLTQPSSTQSMLGN</sequence>
<accession>A0A9Q1K9R4</accession>
<organism evidence="2 3">
    <name type="scientific">Carnegiea gigantea</name>
    <dbReference type="NCBI Taxonomy" id="171969"/>
    <lineage>
        <taxon>Eukaryota</taxon>
        <taxon>Viridiplantae</taxon>
        <taxon>Streptophyta</taxon>
        <taxon>Embryophyta</taxon>
        <taxon>Tracheophyta</taxon>
        <taxon>Spermatophyta</taxon>
        <taxon>Magnoliopsida</taxon>
        <taxon>eudicotyledons</taxon>
        <taxon>Gunneridae</taxon>
        <taxon>Pentapetalae</taxon>
        <taxon>Caryophyllales</taxon>
        <taxon>Cactineae</taxon>
        <taxon>Cactaceae</taxon>
        <taxon>Cactoideae</taxon>
        <taxon>Echinocereeae</taxon>
        <taxon>Carnegiea</taxon>
    </lineage>
</organism>
<feature type="region of interest" description="Disordered" evidence="1">
    <location>
        <begin position="209"/>
        <end position="254"/>
    </location>
</feature>
<feature type="compositionally biased region" description="Low complexity" evidence="1">
    <location>
        <begin position="217"/>
        <end position="254"/>
    </location>
</feature>
<gene>
    <name evidence="2" type="ORF">Cgig2_025530</name>
</gene>
<evidence type="ECO:0000256" key="1">
    <source>
        <dbReference type="SAM" id="MobiDB-lite"/>
    </source>
</evidence>
<reference evidence="2" key="1">
    <citation type="submission" date="2022-04" db="EMBL/GenBank/DDBJ databases">
        <title>Carnegiea gigantea Genome sequencing and assembly v2.</title>
        <authorList>
            <person name="Copetti D."/>
            <person name="Sanderson M.J."/>
            <person name="Burquez A."/>
            <person name="Wojciechowski M.F."/>
        </authorList>
    </citation>
    <scope>NUCLEOTIDE SEQUENCE</scope>
    <source>
        <strain evidence="2">SGP5-SGP5p</strain>
        <tissue evidence="2">Aerial part</tissue>
    </source>
</reference>
<evidence type="ECO:0000313" key="3">
    <source>
        <dbReference type="Proteomes" id="UP001153076"/>
    </source>
</evidence>
<dbReference type="EMBL" id="JAKOGI010000200">
    <property type="protein sequence ID" value="KAJ8440051.1"/>
    <property type="molecule type" value="Genomic_DNA"/>
</dbReference>
<feature type="region of interest" description="Disordered" evidence="1">
    <location>
        <begin position="185"/>
        <end position="204"/>
    </location>
</feature>
<name>A0A9Q1K9R4_9CARY</name>
<evidence type="ECO:0000313" key="2">
    <source>
        <dbReference type="EMBL" id="KAJ8440051.1"/>
    </source>
</evidence>
<protein>
    <submittedName>
        <fullName evidence="2">Uncharacterized protein</fullName>
    </submittedName>
</protein>